<evidence type="ECO:0000313" key="4">
    <source>
        <dbReference type="Proteomes" id="UP000656367"/>
    </source>
</evidence>
<dbReference type="InterPro" id="IPR036390">
    <property type="entry name" value="WH_DNA-bd_sf"/>
</dbReference>
<organism evidence="2 4">
    <name type="scientific">Haloarcula argentinensis</name>
    <dbReference type="NCBI Taxonomy" id="43776"/>
    <lineage>
        <taxon>Archaea</taxon>
        <taxon>Methanobacteriati</taxon>
        <taxon>Methanobacteriota</taxon>
        <taxon>Stenosarchaea group</taxon>
        <taxon>Halobacteria</taxon>
        <taxon>Halobacteriales</taxon>
        <taxon>Haloarculaceae</taxon>
        <taxon>Haloarcula</taxon>
    </lineage>
</organism>
<evidence type="ECO:0000313" key="5">
    <source>
        <dbReference type="Proteomes" id="UP001248536"/>
    </source>
</evidence>
<dbReference type="Pfam" id="PF12840">
    <property type="entry name" value="HTH_20"/>
    <property type="match status" value="1"/>
</dbReference>
<evidence type="ECO:0000313" key="2">
    <source>
        <dbReference type="EMBL" id="GGM35455.1"/>
    </source>
</evidence>
<dbReference type="AlphaFoldDB" id="A0A830FT12"/>
<dbReference type="Gene3D" id="1.10.10.10">
    <property type="entry name" value="Winged helix-like DNA-binding domain superfamily/Winged helix DNA-binding domain"/>
    <property type="match status" value="1"/>
</dbReference>
<evidence type="ECO:0000256" key="1">
    <source>
        <dbReference type="SAM" id="MobiDB-lite"/>
    </source>
</evidence>
<name>A0A830FT12_HALAR</name>
<reference evidence="2" key="2">
    <citation type="submission" date="2020-09" db="EMBL/GenBank/DDBJ databases">
        <authorList>
            <person name="Sun Q."/>
            <person name="Ohkuma M."/>
        </authorList>
    </citation>
    <scope>NUCLEOTIDE SEQUENCE</scope>
    <source>
        <strain evidence="2">JCM 15759</strain>
    </source>
</reference>
<keyword evidence="5" id="KW-1185">Reference proteome</keyword>
<gene>
    <name evidence="2" type="ORF">GCM10009006_15980</name>
    <name evidence="3" type="ORF">NC662_15995</name>
</gene>
<reference evidence="2" key="1">
    <citation type="journal article" date="2014" name="Int. J. Syst. Evol. Microbiol.">
        <title>Complete genome sequence of Corynebacterium casei LMG S-19264T (=DSM 44701T), isolated from a smear-ripened cheese.</title>
        <authorList>
            <consortium name="US DOE Joint Genome Institute (JGI-PGF)"/>
            <person name="Walter F."/>
            <person name="Albersmeier A."/>
            <person name="Kalinowski J."/>
            <person name="Ruckert C."/>
        </authorList>
    </citation>
    <scope>NUCLEOTIDE SEQUENCE</scope>
    <source>
        <strain evidence="2">JCM 15759</strain>
    </source>
</reference>
<accession>A0A830FT12</accession>
<sequence>MITTSLGPDIVPPSPADVLPSRVREHARDSTPQVMTLPDDPDVPDDTTLEAVVGLLDDEHVRTILTATSGDALSAKELSERCDVSQATIYRRVERLTAAGLVDERTRPRADGHHDTVYVATLDEVSIRLRNGELRFDLERRGNDVADRLTRLWEDF</sequence>
<dbReference type="Proteomes" id="UP001248536">
    <property type="component" value="Unassembled WGS sequence"/>
</dbReference>
<dbReference type="EMBL" id="BMON01000002">
    <property type="protein sequence ID" value="GGM35455.1"/>
    <property type="molecule type" value="Genomic_DNA"/>
</dbReference>
<protein>
    <submittedName>
        <fullName evidence="3">Helix-turn-helix domain-containing protein</fullName>
    </submittedName>
</protein>
<dbReference type="InterPro" id="IPR011991">
    <property type="entry name" value="ArsR-like_HTH"/>
</dbReference>
<dbReference type="EMBL" id="JAMQCP010000002">
    <property type="protein sequence ID" value="MDS0255218.1"/>
    <property type="molecule type" value="Genomic_DNA"/>
</dbReference>
<feature type="region of interest" description="Disordered" evidence="1">
    <location>
        <begin position="1"/>
        <end position="43"/>
    </location>
</feature>
<dbReference type="SUPFAM" id="SSF46785">
    <property type="entry name" value="Winged helix' DNA-binding domain"/>
    <property type="match status" value="1"/>
</dbReference>
<dbReference type="Proteomes" id="UP000656367">
    <property type="component" value="Unassembled WGS sequence"/>
</dbReference>
<dbReference type="InterPro" id="IPR036388">
    <property type="entry name" value="WH-like_DNA-bd_sf"/>
</dbReference>
<evidence type="ECO:0000313" key="3">
    <source>
        <dbReference type="EMBL" id="MDS0255218.1"/>
    </source>
</evidence>
<comment type="caution">
    <text evidence="2">The sequence shown here is derived from an EMBL/GenBank/DDBJ whole genome shotgun (WGS) entry which is preliminary data.</text>
</comment>
<dbReference type="CDD" id="cd00090">
    <property type="entry name" value="HTH_ARSR"/>
    <property type="match status" value="1"/>
</dbReference>
<reference evidence="3 5" key="3">
    <citation type="submission" date="2022-06" db="EMBL/GenBank/DDBJ databases">
        <title>Haloarcula sp. a new haloarchaeum isolate from saline soil.</title>
        <authorList>
            <person name="Strakova D."/>
            <person name="Galisteo C."/>
            <person name="Sanchez-Porro C."/>
            <person name="Ventosa A."/>
        </authorList>
    </citation>
    <scope>NUCLEOTIDE SEQUENCE [LARGE SCALE GENOMIC DNA]</scope>
    <source>
        <strain evidence="3 5">JCM 15760</strain>
    </source>
</reference>
<proteinExistence type="predicted"/>